<organism evidence="1 2">
    <name type="scientific">Paenibacillus algicola</name>
    <dbReference type="NCBI Taxonomy" id="2565926"/>
    <lineage>
        <taxon>Bacteria</taxon>
        <taxon>Bacillati</taxon>
        <taxon>Bacillota</taxon>
        <taxon>Bacilli</taxon>
        <taxon>Bacillales</taxon>
        <taxon>Paenibacillaceae</taxon>
        <taxon>Paenibacillus</taxon>
    </lineage>
</organism>
<name>A0A4P8XPR1_9BACL</name>
<protein>
    <submittedName>
        <fullName evidence="1">Uncharacterized protein</fullName>
    </submittedName>
</protein>
<dbReference type="KEGG" id="palo:E6C60_4137"/>
<dbReference type="EMBL" id="CP040396">
    <property type="protein sequence ID" value="QCT04842.1"/>
    <property type="molecule type" value="Genomic_DNA"/>
</dbReference>
<sequence length="54" mass="6196">MHKLPFMILLCHDVKSETLPEGKGSALLLESYSLNLPLLWITLINRNDYIIIKS</sequence>
<proteinExistence type="predicted"/>
<evidence type="ECO:0000313" key="1">
    <source>
        <dbReference type="EMBL" id="QCT04842.1"/>
    </source>
</evidence>
<dbReference type="AlphaFoldDB" id="A0A4P8XPR1"/>
<accession>A0A4P8XPR1</accession>
<gene>
    <name evidence="1" type="ORF">E6C60_4137</name>
</gene>
<keyword evidence="2" id="KW-1185">Reference proteome</keyword>
<evidence type="ECO:0000313" key="2">
    <source>
        <dbReference type="Proteomes" id="UP000300879"/>
    </source>
</evidence>
<reference evidence="1 2" key="1">
    <citation type="submission" date="2019-05" db="EMBL/GenBank/DDBJ databases">
        <authorList>
            <person name="Chen C."/>
        </authorList>
    </citation>
    <scope>NUCLEOTIDE SEQUENCE [LARGE SCALE GENOMIC DNA]</scope>
    <source>
        <strain evidence="1 2">HB172198</strain>
    </source>
</reference>
<dbReference type="Proteomes" id="UP000300879">
    <property type="component" value="Chromosome"/>
</dbReference>